<evidence type="ECO:0000256" key="10">
    <source>
        <dbReference type="ARBA" id="ARBA00023317"/>
    </source>
</evidence>
<dbReference type="InterPro" id="IPR016067">
    <property type="entry name" value="S-AdoMet_deCO2ase_core"/>
</dbReference>
<keyword evidence="2" id="KW-0949">S-adenosyl-L-methionine</keyword>
<keyword evidence="9" id="KW-0704">Schiff base</keyword>
<dbReference type="NCBIfam" id="TIGR03330">
    <property type="entry name" value="SAM_DCase_Bsu"/>
    <property type="match status" value="1"/>
</dbReference>
<protein>
    <submittedName>
        <fullName evidence="11">S-adenosylmethionine decarboxylase proenzyme</fullName>
    </submittedName>
</protein>
<evidence type="ECO:0000256" key="7">
    <source>
        <dbReference type="ARBA" id="ARBA00023145"/>
    </source>
</evidence>
<organism evidence="11 12">
    <name type="scientific">Geodia barretti</name>
    <name type="common">Barrett's horny sponge</name>
    <dbReference type="NCBI Taxonomy" id="519541"/>
    <lineage>
        <taxon>Eukaryota</taxon>
        <taxon>Metazoa</taxon>
        <taxon>Porifera</taxon>
        <taxon>Demospongiae</taxon>
        <taxon>Heteroscleromorpha</taxon>
        <taxon>Tetractinellida</taxon>
        <taxon>Astrophorina</taxon>
        <taxon>Geodiidae</taxon>
        <taxon>Geodia</taxon>
    </lineage>
</organism>
<evidence type="ECO:0000256" key="5">
    <source>
        <dbReference type="ARBA" id="ARBA00023066"/>
    </source>
</evidence>
<dbReference type="GO" id="GO:0004014">
    <property type="term" value="F:adenosylmethionine decarboxylase activity"/>
    <property type="evidence" value="ECO:0007669"/>
    <property type="project" value="InterPro"/>
</dbReference>
<accession>A0AA35WXI4</accession>
<dbReference type="InterPro" id="IPR042284">
    <property type="entry name" value="AdoMetDC_N"/>
</dbReference>
<dbReference type="GO" id="GO:0005829">
    <property type="term" value="C:cytosol"/>
    <property type="evidence" value="ECO:0007669"/>
    <property type="project" value="TreeGrafter"/>
</dbReference>
<evidence type="ECO:0000313" key="12">
    <source>
        <dbReference type="Proteomes" id="UP001174909"/>
    </source>
</evidence>
<dbReference type="Gene3D" id="3.30.360.110">
    <property type="entry name" value="S-adenosylmethionine decarboxylase domain"/>
    <property type="match status" value="1"/>
</dbReference>
<comment type="caution">
    <text evidence="11">The sequence shown here is derived from an EMBL/GenBank/DDBJ whole genome shotgun (WGS) entry which is preliminary data.</text>
</comment>
<keyword evidence="4" id="KW-0068">Autocatalytic cleavage</keyword>
<reference evidence="11" key="1">
    <citation type="submission" date="2023-03" db="EMBL/GenBank/DDBJ databases">
        <authorList>
            <person name="Steffen K."/>
            <person name="Cardenas P."/>
        </authorList>
    </citation>
    <scope>NUCLEOTIDE SEQUENCE</scope>
</reference>
<dbReference type="PANTHER" id="PTHR33866:SF2">
    <property type="entry name" value="S-ADENOSYLMETHIONINE DECARBOXYLASE PROENZYME"/>
    <property type="match status" value="1"/>
</dbReference>
<keyword evidence="3" id="KW-0210">Decarboxylase</keyword>
<evidence type="ECO:0000256" key="4">
    <source>
        <dbReference type="ARBA" id="ARBA00022813"/>
    </source>
</evidence>
<evidence type="ECO:0000256" key="2">
    <source>
        <dbReference type="ARBA" id="ARBA00022691"/>
    </source>
</evidence>
<dbReference type="EMBL" id="CASHTH010002874">
    <property type="protein sequence ID" value="CAI8036504.1"/>
    <property type="molecule type" value="Genomic_DNA"/>
</dbReference>
<evidence type="ECO:0000256" key="8">
    <source>
        <dbReference type="ARBA" id="ARBA00023239"/>
    </source>
</evidence>
<evidence type="ECO:0000256" key="6">
    <source>
        <dbReference type="ARBA" id="ARBA00023115"/>
    </source>
</evidence>
<keyword evidence="6" id="KW-0620">Polyamine biosynthesis</keyword>
<dbReference type="Proteomes" id="UP001174909">
    <property type="component" value="Unassembled WGS sequence"/>
</dbReference>
<dbReference type="PANTHER" id="PTHR33866">
    <property type="entry name" value="S-ADENOSYLMETHIONINE DECARBOXYLASE PROENZYME"/>
    <property type="match status" value="1"/>
</dbReference>
<keyword evidence="12" id="KW-1185">Reference proteome</keyword>
<dbReference type="SUPFAM" id="SSF56276">
    <property type="entry name" value="S-adenosylmethionine decarboxylase"/>
    <property type="match status" value="1"/>
</dbReference>
<keyword evidence="5" id="KW-0745">Spermidine biosynthesis</keyword>
<dbReference type="InterPro" id="IPR042286">
    <property type="entry name" value="AdoMetDC_C"/>
</dbReference>
<keyword evidence="7" id="KW-0865">Zymogen</keyword>
<dbReference type="GO" id="GO:0008295">
    <property type="term" value="P:spermidine biosynthetic process"/>
    <property type="evidence" value="ECO:0007669"/>
    <property type="project" value="UniProtKB-KW"/>
</dbReference>
<evidence type="ECO:0000313" key="11">
    <source>
        <dbReference type="EMBL" id="CAI8036504.1"/>
    </source>
</evidence>
<evidence type="ECO:0000256" key="9">
    <source>
        <dbReference type="ARBA" id="ARBA00023270"/>
    </source>
</evidence>
<dbReference type="HAMAP" id="MF_00464">
    <property type="entry name" value="AdoMetDC_1"/>
    <property type="match status" value="1"/>
</dbReference>
<keyword evidence="8" id="KW-0456">Lyase</keyword>
<comment type="cofactor">
    <cofactor evidence="1">
        <name>pyruvate</name>
        <dbReference type="ChEBI" id="CHEBI:15361"/>
    </cofactor>
</comment>
<gene>
    <name evidence="11" type="ORF">GBAR_LOCUS20448</name>
</gene>
<dbReference type="InterPro" id="IPR017716">
    <property type="entry name" value="S-AdoMet_deCOase_pro-enz"/>
</dbReference>
<sequence>MNVLGLHLLLELKECNPQLLDNLDHVRSALYGAAEGVGAHIVGECFHQFSPQGVTGVLSIAESHISIHTWPEYNYAAADIFTCGSSFQPRDAAKVLIELFESKQPEITEVRRGLLSLPVVI</sequence>
<evidence type="ECO:0000256" key="3">
    <source>
        <dbReference type="ARBA" id="ARBA00022793"/>
    </source>
</evidence>
<name>A0AA35WXI4_GEOBA</name>
<proteinExistence type="inferred from homology"/>
<dbReference type="AlphaFoldDB" id="A0AA35WXI4"/>
<keyword evidence="10" id="KW-0670">Pyruvate</keyword>
<dbReference type="InterPro" id="IPR003826">
    <property type="entry name" value="AdoMetDC_fam_prok"/>
</dbReference>
<evidence type="ECO:0000256" key="1">
    <source>
        <dbReference type="ARBA" id="ARBA00001928"/>
    </source>
</evidence>
<dbReference type="Pfam" id="PF02675">
    <property type="entry name" value="AdoMet_dc"/>
    <property type="match status" value="1"/>
</dbReference>
<dbReference type="Gene3D" id="3.30.160.750">
    <property type="match status" value="1"/>
</dbReference>